<accession>A0A9W9YNT3</accession>
<evidence type="ECO:0000313" key="3">
    <source>
        <dbReference type="Proteomes" id="UP001163046"/>
    </source>
</evidence>
<gene>
    <name evidence="2" type="ORF">OS493_016833</name>
</gene>
<evidence type="ECO:0000256" key="1">
    <source>
        <dbReference type="SAM" id="MobiDB-lite"/>
    </source>
</evidence>
<sequence>MRDFEASPFEVKSFNDGDVDRDTFSNGLCCHMVAEDTSSFGVKPHDLIQDASSGQYEVSNFTPSTRVTLGAAILRRVSNKWSAVGVLSSSTADTFRPVWLSRENFSNLIRTGEPITVIENDPVVYEEQSNTAESQQSPPIDLPESPEQINNEAIDSSVTTPTANDIQNGGREISTVSDQSRNELRDDQGDYKLLLIVFLQLLQQNKHLEEQREPERIDGGTPNEGRSEEINRQGEPITAIEVDPVVYMYAEQSNTAESLQSPPIDLPESSEQINNEAIDSSVTTPTANGIQNGGREISTVSDERIDGGTPNGGRSEEINRHVLYIGDVVDNATLMDELARCLDREYRVLKYWKHLAYELHIPILEFQFFSSPDQQSQNWQPY</sequence>
<dbReference type="EMBL" id="MU827310">
    <property type="protein sequence ID" value="KAJ7360208.1"/>
    <property type="molecule type" value="Genomic_DNA"/>
</dbReference>
<feature type="compositionally biased region" description="Polar residues" evidence="1">
    <location>
        <begin position="127"/>
        <end position="138"/>
    </location>
</feature>
<feature type="compositionally biased region" description="Basic and acidic residues" evidence="1">
    <location>
        <begin position="209"/>
        <end position="218"/>
    </location>
</feature>
<feature type="compositionally biased region" description="Polar residues" evidence="1">
    <location>
        <begin position="147"/>
        <end position="167"/>
    </location>
</feature>
<protein>
    <submittedName>
        <fullName evidence="2">Uncharacterized protein</fullName>
    </submittedName>
</protein>
<reference evidence="2" key="1">
    <citation type="submission" date="2023-01" db="EMBL/GenBank/DDBJ databases">
        <title>Genome assembly of the deep-sea coral Lophelia pertusa.</title>
        <authorList>
            <person name="Herrera S."/>
            <person name="Cordes E."/>
        </authorList>
    </citation>
    <scope>NUCLEOTIDE SEQUENCE</scope>
    <source>
        <strain evidence="2">USNM1676648</strain>
        <tissue evidence="2">Polyp</tissue>
    </source>
</reference>
<keyword evidence="3" id="KW-1185">Reference proteome</keyword>
<feature type="region of interest" description="Disordered" evidence="1">
    <location>
        <begin position="282"/>
        <end position="314"/>
    </location>
</feature>
<proteinExistence type="predicted"/>
<name>A0A9W9YNT3_9CNID</name>
<organism evidence="2 3">
    <name type="scientific">Desmophyllum pertusum</name>
    <dbReference type="NCBI Taxonomy" id="174260"/>
    <lineage>
        <taxon>Eukaryota</taxon>
        <taxon>Metazoa</taxon>
        <taxon>Cnidaria</taxon>
        <taxon>Anthozoa</taxon>
        <taxon>Hexacorallia</taxon>
        <taxon>Scleractinia</taxon>
        <taxon>Caryophylliina</taxon>
        <taxon>Caryophylliidae</taxon>
        <taxon>Desmophyllum</taxon>
    </lineage>
</organism>
<dbReference type="Proteomes" id="UP001163046">
    <property type="component" value="Unassembled WGS sequence"/>
</dbReference>
<feature type="region of interest" description="Disordered" evidence="1">
    <location>
        <begin position="126"/>
        <end position="181"/>
    </location>
</feature>
<evidence type="ECO:0000313" key="2">
    <source>
        <dbReference type="EMBL" id="KAJ7360208.1"/>
    </source>
</evidence>
<comment type="caution">
    <text evidence="2">The sequence shown here is derived from an EMBL/GenBank/DDBJ whole genome shotgun (WGS) entry which is preliminary data.</text>
</comment>
<feature type="region of interest" description="Disordered" evidence="1">
    <location>
        <begin position="209"/>
        <end position="230"/>
    </location>
</feature>
<dbReference type="AlphaFoldDB" id="A0A9W9YNT3"/>